<gene>
    <name evidence="2" type="primary">ccoS</name>
    <name evidence="2" type="ORF">DU000_02845</name>
</gene>
<evidence type="ECO:0000313" key="2">
    <source>
        <dbReference type="EMBL" id="RCS59662.1"/>
    </source>
</evidence>
<comment type="caution">
    <text evidence="2">The sequence shown here is derived from an EMBL/GenBank/DDBJ whole genome shotgun (WGS) entry which is preliminary data.</text>
</comment>
<feature type="transmembrane region" description="Helical" evidence="1">
    <location>
        <begin position="6"/>
        <end position="24"/>
    </location>
</feature>
<reference evidence="2 3" key="1">
    <citation type="journal article" date="2018" name="Int. J. Syst. Evol. Microbiol.">
        <title>Parvibium lacunae gen. nov., sp. nov., a new member of the family Alcaligenaceae isolated from a freshwater pond.</title>
        <authorList>
            <person name="Chen W.M."/>
            <person name="Xie P.B."/>
            <person name="Hsu M.Y."/>
            <person name="Sheu S.Y."/>
        </authorList>
    </citation>
    <scope>NUCLEOTIDE SEQUENCE [LARGE SCALE GENOMIC DNA]</scope>
    <source>
        <strain evidence="2 3">KMB9</strain>
    </source>
</reference>
<dbReference type="InterPro" id="IPR004714">
    <property type="entry name" value="Cyt_oxidase_maturation_cbb3"/>
</dbReference>
<dbReference type="OrthoDB" id="9802763at2"/>
<dbReference type="EMBL" id="QPGB01000001">
    <property type="protein sequence ID" value="RCS59662.1"/>
    <property type="molecule type" value="Genomic_DNA"/>
</dbReference>
<dbReference type="PANTHER" id="PTHR41532:SF1">
    <property type="entry name" value="FIXS PROTEIN"/>
    <property type="match status" value="1"/>
</dbReference>
<organism evidence="2 3">
    <name type="scientific">Parvibium lacunae</name>
    <dbReference type="NCBI Taxonomy" id="1888893"/>
    <lineage>
        <taxon>Bacteria</taxon>
        <taxon>Pseudomonadati</taxon>
        <taxon>Pseudomonadota</taxon>
        <taxon>Betaproteobacteria</taxon>
        <taxon>Burkholderiales</taxon>
        <taxon>Alcaligenaceae</taxon>
        <taxon>Parvibium</taxon>
    </lineage>
</organism>
<protein>
    <submittedName>
        <fullName evidence="2">Cbb3-type cytochrome oxidase assembly protein CcoS</fullName>
    </submittedName>
</protein>
<evidence type="ECO:0000256" key="1">
    <source>
        <dbReference type="SAM" id="Phobius"/>
    </source>
</evidence>
<dbReference type="NCBIfam" id="TIGR00847">
    <property type="entry name" value="ccoS"/>
    <property type="match status" value="1"/>
</dbReference>
<dbReference type="Proteomes" id="UP000252357">
    <property type="component" value="Unassembled WGS sequence"/>
</dbReference>
<keyword evidence="3" id="KW-1185">Reference proteome</keyword>
<sequence>MTETLAILIPISLLIVGIAIWLFFKMTDSGQFDDLRGPAERVIQDDDRPSSH</sequence>
<keyword evidence="1" id="KW-1133">Transmembrane helix</keyword>
<name>A0A368L7X8_9BURK</name>
<dbReference type="Pfam" id="PF03597">
    <property type="entry name" value="FixS"/>
    <property type="match status" value="1"/>
</dbReference>
<dbReference type="AlphaFoldDB" id="A0A368L7X8"/>
<dbReference type="PANTHER" id="PTHR41532">
    <property type="entry name" value="FIXS PROTEIN"/>
    <property type="match status" value="1"/>
</dbReference>
<accession>A0A368L7X8</accession>
<keyword evidence="1" id="KW-0472">Membrane</keyword>
<evidence type="ECO:0000313" key="3">
    <source>
        <dbReference type="Proteomes" id="UP000252357"/>
    </source>
</evidence>
<proteinExistence type="predicted"/>
<dbReference type="RefSeq" id="WP_114401810.1">
    <property type="nucleotide sequence ID" value="NZ_QPGB01000001.1"/>
</dbReference>
<keyword evidence="1" id="KW-0812">Transmembrane</keyword>